<dbReference type="InterPro" id="IPR015421">
    <property type="entry name" value="PyrdxlP-dep_Trfase_major"/>
</dbReference>
<feature type="domain" description="Aminotransferase class I/classII large" evidence="1">
    <location>
        <begin position="55"/>
        <end position="369"/>
    </location>
</feature>
<dbReference type="CDD" id="cd00609">
    <property type="entry name" value="AAT_like"/>
    <property type="match status" value="1"/>
</dbReference>
<dbReference type="RefSeq" id="WP_116017282.1">
    <property type="nucleotide sequence ID" value="NZ_QUOT01000001.1"/>
</dbReference>
<gene>
    <name evidence="2" type="ORF">DXX94_15520</name>
</gene>
<comment type="caution">
    <text evidence="2">The sequence shown here is derived from an EMBL/GenBank/DDBJ whole genome shotgun (WGS) entry which is preliminary data.</text>
</comment>
<keyword evidence="2" id="KW-0808">Transferase</keyword>
<keyword evidence="3" id="KW-1185">Reference proteome</keyword>
<dbReference type="EMBL" id="QUOT01000001">
    <property type="protein sequence ID" value="REL32009.1"/>
    <property type="molecule type" value="Genomic_DNA"/>
</dbReference>
<evidence type="ECO:0000313" key="2">
    <source>
        <dbReference type="EMBL" id="REL32009.1"/>
    </source>
</evidence>
<dbReference type="Gene3D" id="3.40.640.10">
    <property type="entry name" value="Type I PLP-dependent aspartate aminotransferase-like (Major domain)"/>
    <property type="match status" value="1"/>
</dbReference>
<dbReference type="GO" id="GO:0030170">
    <property type="term" value="F:pyridoxal phosphate binding"/>
    <property type="evidence" value="ECO:0007669"/>
    <property type="project" value="InterPro"/>
</dbReference>
<dbReference type="Gene3D" id="3.90.1150.10">
    <property type="entry name" value="Aspartate Aminotransferase, domain 1"/>
    <property type="match status" value="1"/>
</dbReference>
<organism evidence="2 3">
    <name type="scientific">Thalassotalea euphylliae</name>
    <dbReference type="NCBI Taxonomy" id="1655234"/>
    <lineage>
        <taxon>Bacteria</taxon>
        <taxon>Pseudomonadati</taxon>
        <taxon>Pseudomonadota</taxon>
        <taxon>Gammaproteobacteria</taxon>
        <taxon>Alteromonadales</taxon>
        <taxon>Colwelliaceae</taxon>
        <taxon>Thalassotalea</taxon>
    </lineage>
</organism>
<keyword evidence="2" id="KW-0032">Aminotransferase</keyword>
<protein>
    <submittedName>
        <fullName evidence="2">Pyridoxal phosphate-dependent aminotransferase</fullName>
    </submittedName>
</protein>
<dbReference type="GO" id="GO:0008483">
    <property type="term" value="F:transaminase activity"/>
    <property type="evidence" value="ECO:0007669"/>
    <property type="project" value="UniProtKB-KW"/>
</dbReference>
<dbReference type="InterPro" id="IPR015422">
    <property type="entry name" value="PyrdxlP-dep_Trfase_small"/>
</dbReference>
<name>A0A3E0U5D6_9GAMM</name>
<dbReference type="PANTHER" id="PTHR43510:SF1">
    <property type="entry name" value="AMINOTRANSFERASE FUNCTION, HYPOTHETICAL (EUROFUNG)"/>
    <property type="match status" value="1"/>
</dbReference>
<dbReference type="Proteomes" id="UP000256899">
    <property type="component" value="Unassembled WGS sequence"/>
</dbReference>
<dbReference type="PANTHER" id="PTHR43510">
    <property type="entry name" value="AMINOTRANSFERASE FUNCTION, HYPOTHETICAL (EUROFUNG)"/>
    <property type="match status" value="1"/>
</dbReference>
<dbReference type="Pfam" id="PF00155">
    <property type="entry name" value="Aminotran_1_2"/>
    <property type="match status" value="1"/>
</dbReference>
<sequence length="386" mass="42667">MKYDSLPPHIAYTRALNADIRYNLSHSCGQAYSLAELTAMDKHGRLKSFADQPLDYASVQGLPELREEIASFHQSINESEQLPSANSLSALSKECVVTFSGAQEALMGIYQSLIRSGDEVVVFTPNYPSLTAMVKPLGGKLIEIPVTLDKENGGWQFAIKQLSASVNERTRLVVINAPHNPTGATLSQAQRNEVLATVKAYGCYLLSDDVTQPLAYEPSLTHQYLNYDKAISVSVMSKSFGLGGVRIGWAVTRNRQLIERLVAFKASHSICTSRFDEQLAIVALENNELIIQNTKAIAKRNINRFAQCVDKFPSLFEWHPPSAGLLTLVKVNTNQPIAQWCKHIAEQTGILLLPSELFGLNEPYIRLGLGQENFVEAVGVLERYLS</sequence>
<dbReference type="SUPFAM" id="SSF53383">
    <property type="entry name" value="PLP-dependent transferases"/>
    <property type="match status" value="1"/>
</dbReference>
<proteinExistence type="predicted"/>
<evidence type="ECO:0000259" key="1">
    <source>
        <dbReference type="Pfam" id="PF00155"/>
    </source>
</evidence>
<dbReference type="InterPro" id="IPR015424">
    <property type="entry name" value="PyrdxlP-dep_Trfase"/>
</dbReference>
<reference evidence="3" key="1">
    <citation type="submission" date="2018-08" db="EMBL/GenBank/DDBJ databases">
        <title>Thalassotalea euphylliae genome.</title>
        <authorList>
            <person name="Summers S."/>
            <person name="Rice S.A."/>
            <person name="Freckelton M.L."/>
            <person name="Nedved B.T."/>
            <person name="Hadfield M.G."/>
        </authorList>
    </citation>
    <scope>NUCLEOTIDE SEQUENCE [LARGE SCALE GENOMIC DNA]</scope>
    <source>
        <strain evidence="3">H3</strain>
    </source>
</reference>
<dbReference type="AlphaFoldDB" id="A0A3E0U5D6"/>
<evidence type="ECO:0000313" key="3">
    <source>
        <dbReference type="Proteomes" id="UP000256899"/>
    </source>
</evidence>
<accession>A0A3E0U5D6</accession>
<dbReference type="InterPro" id="IPR004839">
    <property type="entry name" value="Aminotransferase_I/II_large"/>
</dbReference>